<keyword evidence="6" id="KW-0464">Manganese</keyword>
<gene>
    <name evidence="10" type="ORF">IW261DRAFT_1337273</name>
</gene>
<feature type="active site" description="Proton acceptor" evidence="5">
    <location>
        <position position="355"/>
    </location>
</feature>
<dbReference type="PANTHER" id="PTHR22748">
    <property type="entry name" value="AP ENDONUCLEASE"/>
    <property type="match status" value="1"/>
</dbReference>
<evidence type="ECO:0000256" key="1">
    <source>
        <dbReference type="ARBA" id="ARBA00007092"/>
    </source>
</evidence>
<dbReference type="InterPro" id="IPR036691">
    <property type="entry name" value="Endo/exonu/phosph_ase_sf"/>
</dbReference>
<feature type="binding site" evidence="6">
    <location>
        <position position="152"/>
    </location>
    <ligand>
        <name>Mg(2+)</name>
        <dbReference type="ChEBI" id="CHEBI:18420"/>
        <label>1</label>
    </ligand>
</feature>
<evidence type="ECO:0000313" key="11">
    <source>
        <dbReference type="Proteomes" id="UP001175227"/>
    </source>
</evidence>
<dbReference type="InterPro" id="IPR004808">
    <property type="entry name" value="AP_endonuc_1"/>
</dbReference>
<dbReference type="CDD" id="cd09076">
    <property type="entry name" value="L1-EN"/>
    <property type="match status" value="1"/>
</dbReference>
<evidence type="ECO:0000256" key="6">
    <source>
        <dbReference type="PIRSR" id="PIRSR604808-2"/>
    </source>
</evidence>
<evidence type="ECO:0000256" key="8">
    <source>
        <dbReference type="SAM" id="MobiDB-lite"/>
    </source>
</evidence>
<feature type="binding site" evidence="6">
    <location>
        <position position="117"/>
    </location>
    <ligand>
        <name>Mg(2+)</name>
        <dbReference type="ChEBI" id="CHEBI:18420"/>
        <label>1</label>
    </ligand>
</feature>
<feature type="site" description="Transition state stabilizer" evidence="7">
    <location>
        <position position="269"/>
    </location>
</feature>
<dbReference type="GO" id="GO:0003906">
    <property type="term" value="F:DNA-(apurinic or apyrimidinic site) endonuclease activity"/>
    <property type="evidence" value="ECO:0007669"/>
    <property type="project" value="TreeGrafter"/>
</dbReference>
<feature type="binding site" evidence="6">
    <location>
        <position position="269"/>
    </location>
    <ligand>
        <name>Mg(2+)</name>
        <dbReference type="ChEBI" id="CHEBI:18420"/>
        <label>1</label>
    </ligand>
</feature>
<feature type="compositionally biased region" description="Basic and acidic residues" evidence="8">
    <location>
        <begin position="36"/>
        <end position="46"/>
    </location>
</feature>
<dbReference type="PANTHER" id="PTHR22748:SF6">
    <property type="entry name" value="DNA-(APURINIC OR APYRIMIDINIC SITE) ENDONUCLEASE"/>
    <property type="match status" value="1"/>
</dbReference>
<dbReference type="Gene3D" id="3.60.10.10">
    <property type="entry name" value="Endonuclease/exonuclease/phosphatase"/>
    <property type="match status" value="1"/>
</dbReference>
<proteinExistence type="inferred from homology"/>
<dbReference type="EMBL" id="JAUEPR010000013">
    <property type="protein sequence ID" value="KAK0478994.1"/>
    <property type="molecule type" value="Genomic_DNA"/>
</dbReference>
<feature type="binding site" evidence="6">
    <location>
        <position position="355"/>
    </location>
    <ligand>
        <name>Mg(2+)</name>
        <dbReference type="ChEBI" id="CHEBI:18420"/>
        <label>1</label>
    </ligand>
</feature>
<dbReference type="GO" id="GO:0008081">
    <property type="term" value="F:phosphoric diester hydrolase activity"/>
    <property type="evidence" value="ECO:0007669"/>
    <property type="project" value="TreeGrafter"/>
</dbReference>
<dbReference type="SUPFAM" id="SSF56219">
    <property type="entry name" value="DNase I-like"/>
    <property type="match status" value="1"/>
</dbReference>
<feature type="compositionally biased region" description="Polar residues" evidence="8">
    <location>
        <begin position="89"/>
        <end position="104"/>
    </location>
</feature>
<feature type="region of interest" description="Disordered" evidence="8">
    <location>
        <begin position="1"/>
        <end position="105"/>
    </location>
</feature>
<evidence type="ECO:0000256" key="4">
    <source>
        <dbReference type="ARBA" id="ARBA00022842"/>
    </source>
</evidence>
<comment type="similarity">
    <text evidence="1">Belongs to the DNA repair enzymes AP/ExoA family.</text>
</comment>
<evidence type="ECO:0000259" key="9">
    <source>
        <dbReference type="Pfam" id="PF03372"/>
    </source>
</evidence>
<feature type="active site" description="Proton donor/acceptor" evidence="5">
    <location>
        <position position="267"/>
    </location>
</feature>
<evidence type="ECO:0000256" key="3">
    <source>
        <dbReference type="ARBA" id="ARBA00022801"/>
    </source>
</evidence>
<name>A0AA39UE75_9AGAR</name>
<feature type="binding site" evidence="6">
    <location>
        <position position="354"/>
    </location>
    <ligand>
        <name>Mg(2+)</name>
        <dbReference type="ChEBI" id="CHEBI:18420"/>
        <label>1</label>
    </ligand>
</feature>
<dbReference type="GO" id="GO:0008311">
    <property type="term" value="F:double-stranded DNA 3'-5' DNA exonuclease activity"/>
    <property type="evidence" value="ECO:0007669"/>
    <property type="project" value="TreeGrafter"/>
</dbReference>
<dbReference type="InterPro" id="IPR005135">
    <property type="entry name" value="Endo/exonuclease/phosphatase"/>
</dbReference>
<feature type="compositionally biased region" description="Polar residues" evidence="8">
    <location>
        <begin position="47"/>
        <end position="79"/>
    </location>
</feature>
<evidence type="ECO:0000256" key="5">
    <source>
        <dbReference type="PIRSR" id="PIRSR604808-1"/>
    </source>
</evidence>
<sequence>MGNGLPSPRAQTVDDPLTSDQNRGTTGEIDTPNDQGDVRAQRDRSSLRCNTPTSTQYGEDVSQSEGQEYPSTAQRNLHQVRNRDERSESATSHNSPSLGVSTSKKNTRAALRIASVNIRGYGSQNLEDKSSRWLHINQIMREEKIGIMAIQESHLTMERKEQIESIFPKLKVEISEDDDNSTARAGVAIVFNRRLTNWNMVKTKEVVPGRAMIIQIEWHRDRKLTVMCIYAPNVTEYQGMENAKFWTDIEEYIQGHPDMKPDVIMGDFNMVEDQIDRLPMRNDPAEAREALDDMKMSLGLRDGWRNTFPTKKSFTFLQSTTGSQSRIDRIYMKQEMLKSTKGWRMKPIGLPGLDHDMISTQITCQEAPQIGKGRWTLDITMLGDKTLKNFIRDEGRKAEQEAELMSGDRRTQDSNPQKVLHNFTTRVLAFAREREKIVKARRNEKERTLERELEAMLSNSDIDQETLKKETSAKRKEIKVLAEEKHEHNRKMVAAKNRIDGEALTKHWTRSNKVEKPRDVIYSLEKPHIVGQMEPAYETVSPRMAKLARDYHNNLQNEDMDKNLDIREELIKEMLEGINVNPTEEILANLGALLSREKIEMAMKLSKDGTATGITGAPYELYKSANAWFKEDIRERREAFDIVNLLTLAFNDIQINGMDESTLFTEGWMCPIYKKNEREKIENYWPITLLNADYKIFTKALAIDL</sequence>
<feature type="non-terminal residue" evidence="10">
    <location>
        <position position="705"/>
    </location>
</feature>
<dbReference type="Proteomes" id="UP001175227">
    <property type="component" value="Unassembled WGS sequence"/>
</dbReference>
<feature type="site" description="Important for catalytic activity" evidence="7">
    <location>
        <position position="328"/>
    </location>
</feature>
<keyword evidence="10" id="KW-0540">Nuclease</keyword>
<keyword evidence="10" id="KW-0255">Endonuclease</keyword>
<dbReference type="GO" id="GO:0006284">
    <property type="term" value="P:base-excision repair"/>
    <property type="evidence" value="ECO:0007669"/>
    <property type="project" value="TreeGrafter"/>
</dbReference>
<keyword evidence="2 6" id="KW-0479">Metal-binding</keyword>
<comment type="cofactor">
    <cofactor evidence="6">
        <name>Mg(2+)</name>
        <dbReference type="ChEBI" id="CHEBI:18420"/>
    </cofactor>
    <cofactor evidence="6">
        <name>Mn(2+)</name>
        <dbReference type="ChEBI" id="CHEBI:29035"/>
    </cofactor>
    <text evidence="6">Probably binds two magnesium or manganese ions per subunit.</text>
</comment>
<feature type="active site" evidence="5">
    <location>
        <position position="230"/>
    </location>
</feature>
<evidence type="ECO:0000256" key="2">
    <source>
        <dbReference type="ARBA" id="ARBA00022723"/>
    </source>
</evidence>
<evidence type="ECO:0000256" key="7">
    <source>
        <dbReference type="PIRSR" id="PIRSR604808-3"/>
    </source>
</evidence>
<reference evidence="10" key="1">
    <citation type="submission" date="2023-06" db="EMBL/GenBank/DDBJ databases">
        <authorList>
            <consortium name="Lawrence Berkeley National Laboratory"/>
            <person name="Ahrendt S."/>
            <person name="Sahu N."/>
            <person name="Indic B."/>
            <person name="Wong-Bajracharya J."/>
            <person name="Merenyi Z."/>
            <person name="Ke H.-M."/>
            <person name="Monk M."/>
            <person name="Kocsube S."/>
            <person name="Drula E."/>
            <person name="Lipzen A."/>
            <person name="Balint B."/>
            <person name="Henrissat B."/>
            <person name="Andreopoulos B."/>
            <person name="Martin F.M."/>
            <person name="Harder C.B."/>
            <person name="Rigling D."/>
            <person name="Ford K.L."/>
            <person name="Foster G.D."/>
            <person name="Pangilinan J."/>
            <person name="Papanicolaou A."/>
            <person name="Barry K."/>
            <person name="LaButti K."/>
            <person name="Viragh M."/>
            <person name="Koriabine M."/>
            <person name="Yan M."/>
            <person name="Riley R."/>
            <person name="Champramary S."/>
            <person name="Plett K.L."/>
            <person name="Tsai I.J."/>
            <person name="Slot J."/>
            <person name="Sipos G."/>
            <person name="Plett J."/>
            <person name="Nagy L.G."/>
            <person name="Grigoriev I.V."/>
        </authorList>
    </citation>
    <scope>NUCLEOTIDE SEQUENCE</scope>
    <source>
        <strain evidence="10">ICMP 16352</strain>
    </source>
</reference>
<keyword evidence="3" id="KW-0378">Hydrolase</keyword>
<feature type="binding site" evidence="6">
    <location>
        <position position="267"/>
    </location>
    <ligand>
        <name>Mg(2+)</name>
        <dbReference type="ChEBI" id="CHEBI:18420"/>
        <label>1</label>
    </ligand>
</feature>
<dbReference type="GO" id="GO:0046872">
    <property type="term" value="F:metal ion binding"/>
    <property type="evidence" value="ECO:0007669"/>
    <property type="project" value="UniProtKB-KW"/>
</dbReference>
<feature type="site" description="Interaction with DNA substrate" evidence="7">
    <location>
        <position position="355"/>
    </location>
</feature>
<dbReference type="GO" id="GO:0005634">
    <property type="term" value="C:nucleus"/>
    <property type="evidence" value="ECO:0007669"/>
    <property type="project" value="TreeGrafter"/>
</dbReference>
<keyword evidence="11" id="KW-1185">Reference proteome</keyword>
<comment type="caution">
    <text evidence="10">The sequence shown here is derived from an EMBL/GenBank/DDBJ whole genome shotgun (WGS) entry which is preliminary data.</text>
</comment>
<accession>A0AA39UE75</accession>
<dbReference type="AlphaFoldDB" id="A0AA39UE75"/>
<keyword evidence="4 6" id="KW-0460">Magnesium</keyword>
<dbReference type="Pfam" id="PF03372">
    <property type="entry name" value="Exo_endo_phos"/>
    <property type="match status" value="1"/>
</dbReference>
<protein>
    <submittedName>
        <fullName evidence="10">Endonuclease/exonuclease/phosphatase</fullName>
    </submittedName>
</protein>
<evidence type="ECO:0000313" key="10">
    <source>
        <dbReference type="EMBL" id="KAK0478994.1"/>
    </source>
</evidence>
<feature type="domain" description="Endonuclease/exonuclease/phosphatase" evidence="9">
    <location>
        <begin position="135"/>
        <end position="335"/>
    </location>
</feature>
<organism evidence="10 11">
    <name type="scientific">Armillaria novae-zelandiae</name>
    <dbReference type="NCBI Taxonomy" id="153914"/>
    <lineage>
        <taxon>Eukaryota</taxon>
        <taxon>Fungi</taxon>
        <taxon>Dikarya</taxon>
        <taxon>Basidiomycota</taxon>
        <taxon>Agaricomycotina</taxon>
        <taxon>Agaricomycetes</taxon>
        <taxon>Agaricomycetidae</taxon>
        <taxon>Agaricales</taxon>
        <taxon>Marasmiineae</taxon>
        <taxon>Physalacriaceae</taxon>
        <taxon>Armillaria</taxon>
    </lineage>
</organism>